<reference evidence="3" key="1">
    <citation type="journal article" date="2019" name="Int. J. Syst. Evol. Microbiol.">
        <title>The Global Catalogue of Microorganisms (GCM) 10K type strain sequencing project: providing services to taxonomists for standard genome sequencing and annotation.</title>
        <authorList>
            <consortium name="The Broad Institute Genomics Platform"/>
            <consortium name="The Broad Institute Genome Sequencing Center for Infectious Disease"/>
            <person name="Wu L."/>
            <person name="Ma J."/>
        </authorList>
    </citation>
    <scope>NUCLEOTIDE SEQUENCE [LARGE SCALE GENOMIC DNA]</scope>
    <source>
        <strain evidence="3">CGMCC 4.7645</strain>
    </source>
</reference>
<dbReference type="EMBL" id="JBHUKR010000006">
    <property type="protein sequence ID" value="MFD2416930.1"/>
    <property type="molecule type" value="Genomic_DNA"/>
</dbReference>
<protein>
    <submittedName>
        <fullName evidence="2">Helix-turn-helix transcriptional regulator</fullName>
    </submittedName>
</protein>
<dbReference type="Pfam" id="PF12728">
    <property type="entry name" value="HTH_17"/>
    <property type="match status" value="1"/>
</dbReference>
<comment type="caution">
    <text evidence="2">The sequence shown here is derived from an EMBL/GenBank/DDBJ whole genome shotgun (WGS) entry which is preliminary data.</text>
</comment>
<accession>A0ABW5FQJ9</accession>
<evidence type="ECO:0000313" key="3">
    <source>
        <dbReference type="Proteomes" id="UP001597417"/>
    </source>
</evidence>
<proteinExistence type="predicted"/>
<name>A0ABW5FQJ9_9PSEU</name>
<sequence length="66" mass="7686">MAAGRQYLTLEQFLDEFQVKRSTFYDWCAKGTAPRRFKLPNGKIRIRRTDLESWLSACEVSEEVAA</sequence>
<evidence type="ECO:0000313" key="2">
    <source>
        <dbReference type="EMBL" id="MFD2416930.1"/>
    </source>
</evidence>
<dbReference type="RefSeq" id="WP_378264172.1">
    <property type="nucleotide sequence ID" value="NZ_JBHUKR010000006.1"/>
</dbReference>
<gene>
    <name evidence="2" type="ORF">ACFSXZ_11410</name>
</gene>
<keyword evidence="3" id="KW-1185">Reference proteome</keyword>
<feature type="domain" description="Helix-turn-helix" evidence="1">
    <location>
        <begin position="7"/>
        <end position="58"/>
    </location>
</feature>
<dbReference type="InterPro" id="IPR009061">
    <property type="entry name" value="DNA-bd_dom_put_sf"/>
</dbReference>
<dbReference type="Proteomes" id="UP001597417">
    <property type="component" value="Unassembled WGS sequence"/>
</dbReference>
<dbReference type="InterPro" id="IPR041657">
    <property type="entry name" value="HTH_17"/>
</dbReference>
<dbReference type="SUPFAM" id="SSF46955">
    <property type="entry name" value="Putative DNA-binding domain"/>
    <property type="match status" value="1"/>
</dbReference>
<evidence type="ECO:0000259" key="1">
    <source>
        <dbReference type="Pfam" id="PF12728"/>
    </source>
</evidence>
<organism evidence="2 3">
    <name type="scientific">Amycolatopsis pigmentata</name>
    <dbReference type="NCBI Taxonomy" id="450801"/>
    <lineage>
        <taxon>Bacteria</taxon>
        <taxon>Bacillati</taxon>
        <taxon>Actinomycetota</taxon>
        <taxon>Actinomycetes</taxon>
        <taxon>Pseudonocardiales</taxon>
        <taxon>Pseudonocardiaceae</taxon>
        <taxon>Amycolatopsis</taxon>
    </lineage>
</organism>